<organism evidence="3 4">
    <name type="scientific">Rhizopus oryzae</name>
    <name type="common">Mucormycosis agent</name>
    <name type="synonym">Rhizopus arrhizus var. delemar</name>
    <dbReference type="NCBI Taxonomy" id="64495"/>
    <lineage>
        <taxon>Eukaryota</taxon>
        <taxon>Fungi</taxon>
        <taxon>Fungi incertae sedis</taxon>
        <taxon>Mucoromycota</taxon>
        <taxon>Mucoromycotina</taxon>
        <taxon>Mucoromycetes</taxon>
        <taxon>Mucorales</taxon>
        <taxon>Mucorineae</taxon>
        <taxon>Rhizopodaceae</taxon>
        <taxon>Rhizopus</taxon>
    </lineage>
</organism>
<name>A0A9P6XB91_RHIOR</name>
<sequence>MRVSESNKPHSFKKNVLRVVLDECRLFVEESYGSVMIRGEVVVNFSKDTPLQGPIELVFEGIQRFQTWPEIMRNRPIGSPIETKLQVIELSLLPPNSKGIMPAGIQRFPFEFPIPASLPASTYIQDRIEIFYHVTATLRRSCHVDQTKHTTFANWIEKAYHSNFKKKYSHSASLRIVRPIQSFASERLISGPSSSLDNAISSNSLEISRSLSNASNPSVGGSTQIPALSNSGMMSEDSLNLPWNRRSLSEYQGLDEQHDQLSFSLAGRTTSNFSNPIDSLHKVHGIRYKISVDRTAIVLGTSVGIEVMVEPTFCDTNVRSILLKITENRSYEMKIPADHSWNTQSPETRKSQEGAKMVLKWAYGYQTKSEGNLHEDENKSSTTKPEYVACNFVHQRSEDDSTMAYFDPPSPGDPNSKIFLNRKDSCKQTEDPKVHLASESEATSSSSSLADQKLINLKELNQPIKLGEYFGGRFVMPVPDCDSILHPSMDYGSIKVKHWLQLTVTLECNGEFFEVSLESPMHMLDCRVVVADDEYQTILPPPPSYRTEESNSYRQTSHMPSTFWEQREPITSVSGWGSCFPCPCELRKMQKAAKSQGGKLKKNLEGTSTNLSRRSTQKSNQNKLDAASPSLQPEWGPPPCYSEQ</sequence>
<dbReference type="OrthoDB" id="2238745at2759"/>
<protein>
    <recommendedName>
        <fullName evidence="2">Arrestin C-terminal-like domain-containing protein</fullName>
    </recommendedName>
</protein>
<comment type="caution">
    <text evidence="3">The sequence shown here is derived from an EMBL/GenBank/DDBJ whole genome shotgun (WGS) entry which is preliminary data.</text>
</comment>
<feature type="domain" description="Arrestin C-terminal-like" evidence="2">
    <location>
        <begin position="282"/>
        <end position="528"/>
    </location>
</feature>
<keyword evidence="4" id="KW-1185">Reference proteome</keyword>
<dbReference type="EMBL" id="JAANQT010000597">
    <property type="protein sequence ID" value="KAG1309738.1"/>
    <property type="molecule type" value="Genomic_DNA"/>
</dbReference>
<dbReference type="Proteomes" id="UP000716291">
    <property type="component" value="Unassembled WGS sequence"/>
</dbReference>
<feature type="compositionally biased region" description="Polar residues" evidence="1">
    <location>
        <begin position="605"/>
        <end position="623"/>
    </location>
</feature>
<dbReference type="GO" id="GO:0031625">
    <property type="term" value="F:ubiquitin protein ligase binding"/>
    <property type="evidence" value="ECO:0007669"/>
    <property type="project" value="TreeGrafter"/>
</dbReference>
<reference evidence="3" key="1">
    <citation type="journal article" date="2020" name="Microb. Genom.">
        <title>Genetic diversity of clinical and environmental Mucorales isolates obtained from an investigation of mucormycosis cases among solid organ transplant recipients.</title>
        <authorList>
            <person name="Nguyen M.H."/>
            <person name="Kaul D."/>
            <person name="Muto C."/>
            <person name="Cheng S.J."/>
            <person name="Richter R.A."/>
            <person name="Bruno V.M."/>
            <person name="Liu G."/>
            <person name="Beyhan S."/>
            <person name="Sundermann A.J."/>
            <person name="Mounaud S."/>
            <person name="Pasculle A.W."/>
            <person name="Nierman W.C."/>
            <person name="Driscoll E."/>
            <person name="Cumbie R."/>
            <person name="Clancy C.J."/>
            <person name="Dupont C.L."/>
        </authorList>
    </citation>
    <scope>NUCLEOTIDE SEQUENCE</scope>
    <source>
        <strain evidence="3">GL11</strain>
    </source>
</reference>
<dbReference type="InterPro" id="IPR050357">
    <property type="entry name" value="Arrestin_domain-protein"/>
</dbReference>
<dbReference type="InterPro" id="IPR011022">
    <property type="entry name" value="Arrestin_C-like"/>
</dbReference>
<evidence type="ECO:0000256" key="1">
    <source>
        <dbReference type="SAM" id="MobiDB-lite"/>
    </source>
</evidence>
<evidence type="ECO:0000259" key="2">
    <source>
        <dbReference type="SMART" id="SM01017"/>
    </source>
</evidence>
<dbReference type="GO" id="GO:0030674">
    <property type="term" value="F:protein-macromolecule adaptor activity"/>
    <property type="evidence" value="ECO:0007669"/>
    <property type="project" value="TreeGrafter"/>
</dbReference>
<dbReference type="InterPro" id="IPR011021">
    <property type="entry name" value="Arrestin-like_N"/>
</dbReference>
<feature type="compositionally biased region" description="Pro residues" evidence="1">
    <location>
        <begin position="635"/>
        <end position="644"/>
    </location>
</feature>
<evidence type="ECO:0000313" key="4">
    <source>
        <dbReference type="Proteomes" id="UP000716291"/>
    </source>
</evidence>
<evidence type="ECO:0000313" key="3">
    <source>
        <dbReference type="EMBL" id="KAG1309738.1"/>
    </source>
</evidence>
<gene>
    <name evidence="3" type="ORF">G6F64_005078</name>
</gene>
<dbReference type="InterPro" id="IPR014752">
    <property type="entry name" value="Arrestin-like_C"/>
</dbReference>
<dbReference type="GO" id="GO:0005829">
    <property type="term" value="C:cytosol"/>
    <property type="evidence" value="ECO:0007669"/>
    <property type="project" value="TreeGrafter"/>
</dbReference>
<accession>A0A9P6XB91</accession>
<dbReference type="Pfam" id="PF00339">
    <property type="entry name" value="Arrestin_N"/>
    <property type="match status" value="1"/>
</dbReference>
<proteinExistence type="predicted"/>
<feature type="region of interest" description="Disordered" evidence="1">
    <location>
        <begin position="595"/>
        <end position="644"/>
    </location>
</feature>
<dbReference type="GO" id="GO:0070086">
    <property type="term" value="P:ubiquitin-dependent endocytosis"/>
    <property type="evidence" value="ECO:0007669"/>
    <property type="project" value="TreeGrafter"/>
</dbReference>
<dbReference type="PANTHER" id="PTHR11188:SF17">
    <property type="entry name" value="FI21816P1"/>
    <property type="match status" value="1"/>
</dbReference>
<dbReference type="GO" id="GO:0005886">
    <property type="term" value="C:plasma membrane"/>
    <property type="evidence" value="ECO:0007669"/>
    <property type="project" value="TreeGrafter"/>
</dbReference>
<dbReference type="SMART" id="SM01017">
    <property type="entry name" value="Arrestin_C"/>
    <property type="match status" value="1"/>
</dbReference>
<dbReference type="PANTHER" id="PTHR11188">
    <property type="entry name" value="ARRESTIN DOMAIN CONTAINING PROTEIN"/>
    <property type="match status" value="1"/>
</dbReference>
<dbReference type="AlphaFoldDB" id="A0A9P6XB91"/>
<dbReference type="Gene3D" id="2.60.40.640">
    <property type="match status" value="1"/>
</dbReference>